<keyword evidence="1" id="KW-0812">Transmembrane</keyword>
<protein>
    <recommendedName>
        <fullName evidence="4">NarG-like domain-containing protein</fullName>
    </recommendedName>
</protein>
<evidence type="ECO:0000313" key="3">
    <source>
        <dbReference type="Proteomes" id="UP000321337"/>
    </source>
</evidence>
<feature type="transmembrane region" description="Helical" evidence="1">
    <location>
        <begin position="165"/>
        <end position="183"/>
    </location>
</feature>
<organism evidence="2 3">
    <name type="scientific">Sulfuriferula plumbiphila</name>
    <dbReference type="NCBI Taxonomy" id="171865"/>
    <lineage>
        <taxon>Bacteria</taxon>
        <taxon>Pseudomonadati</taxon>
        <taxon>Pseudomonadota</taxon>
        <taxon>Betaproteobacteria</taxon>
        <taxon>Nitrosomonadales</taxon>
        <taxon>Sulfuricellaceae</taxon>
        <taxon>Sulfuriferula</taxon>
    </lineage>
</organism>
<dbReference type="OrthoDB" id="9775193at2"/>
<sequence>MFTSNPFADLTVFLPPLVMQAYIALMIFAVPIGTILETYHKGSAKFFARRRKKAAAAAPRRLSGMETTFLAVRTIAEAAVSGEFCKWKRRTSHLLMLYGFLLHVITTIVMVFAYPEAADTPALLPALWDIGALMILAGSLWFFFFLRVNVVYDGDSPFHVGRADLFVGSLIGSAAFALLWHLVQTAGNPTASLIFFGVYIFFTTLLFGSVFWSKFAHMFYKPIVAFQRKVEAANGSSDLPNPAHSRTERS</sequence>
<gene>
    <name evidence="2" type="ORF">TPL01_31340</name>
</gene>
<feature type="transmembrane region" description="Helical" evidence="1">
    <location>
        <begin position="94"/>
        <end position="114"/>
    </location>
</feature>
<keyword evidence="1" id="KW-0472">Membrane</keyword>
<feature type="transmembrane region" description="Helical" evidence="1">
    <location>
        <begin position="126"/>
        <end position="145"/>
    </location>
</feature>
<name>A0A512LBZ3_9PROT</name>
<keyword evidence="1" id="KW-1133">Transmembrane helix</keyword>
<accession>A0A512LBZ3</accession>
<reference evidence="2 3" key="1">
    <citation type="submission" date="2019-07" db="EMBL/GenBank/DDBJ databases">
        <title>Whole genome shotgun sequence of Thiobacillus plumbophilus NBRC 107929.</title>
        <authorList>
            <person name="Hosoyama A."/>
            <person name="Uohara A."/>
            <person name="Ohji S."/>
            <person name="Ichikawa N."/>
        </authorList>
    </citation>
    <scope>NUCLEOTIDE SEQUENCE [LARGE SCALE GENOMIC DNA]</scope>
    <source>
        <strain evidence="2 3">NBRC 107929</strain>
    </source>
</reference>
<feature type="transmembrane region" description="Helical" evidence="1">
    <location>
        <begin position="189"/>
        <end position="212"/>
    </location>
</feature>
<comment type="caution">
    <text evidence="2">The sequence shown here is derived from an EMBL/GenBank/DDBJ whole genome shotgun (WGS) entry which is preliminary data.</text>
</comment>
<dbReference type="EMBL" id="BKAD01000043">
    <property type="protein sequence ID" value="GEP31996.1"/>
    <property type="molecule type" value="Genomic_DNA"/>
</dbReference>
<evidence type="ECO:0008006" key="4">
    <source>
        <dbReference type="Google" id="ProtNLM"/>
    </source>
</evidence>
<dbReference type="Proteomes" id="UP000321337">
    <property type="component" value="Unassembled WGS sequence"/>
</dbReference>
<keyword evidence="3" id="KW-1185">Reference proteome</keyword>
<proteinExistence type="predicted"/>
<evidence type="ECO:0000313" key="2">
    <source>
        <dbReference type="EMBL" id="GEP31996.1"/>
    </source>
</evidence>
<evidence type="ECO:0000256" key="1">
    <source>
        <dbReference type="SAM" id="Phobius"/>
    </source>
</evidence>
<dbReference type="AlphaFoldDB" id="A0A512LBZ3"/>
<dbReference type="RefSeq" id="WP_147074941.1">
    <property type="nucleotide sequence ID" value="NZ_AP021884.1"/>
</dbReference>
<feature type="transmembrane region" description="Helical" evidence="1">
    <location>
        <begin position="20"/>
        <end position="39"/>
    </location>
</feature>